<dbReference type="Pfam" id="PF10288">
    <property type="entry name" value="CTU2"/>
    <property type="match status" value="1"/>
</dbReference>
<dbReference type="InParanoid" id="A0A0C2X0K8"/>
<evidence type="ECO:0000256" key="1">
    <source>
        <dbReference type="ARBA" id="ARBA00022490"/>
    </source>
</evidence>
<evidence type="ECO:0000313" key="6">
    <source>
        <dbReference type="Proteomes" id="UP000054549"/>
    </source>
</evidence>
<comment type="function">
    <text evidence="3">Plays a central role in 2-thiolation of mcm(5)S(2)U at tRNA wobble positions of tRNA(Lys), tRNA(Glu) and tRNA(Gln). May act by forming a heterodimer with NCS6 that ligates sulfur from thiocarboxylated URM1 onto the uridine of tRNAs at wobble position. Prior mcm(5) tRNA modification by the elongator complex is required for 2-thiolation. May also be involved in protein urmylation.</text>
</comment>
<protein>
    <recommendedName>
        <fullName evidence="3">Cytoplasmic tRNA 2-thiolation protein 2</fullName>
    </recommendedName>
</protein>
<dbReference type="STRING" id="946122.A0A0C2X0K8"/>
<dbReference type="PANTHER" id="PTHR20882:SF14">
    <property type="entry name" value="CYTOPLASMIC TRNA 2-THIOLATION PROTEIN 2"/>
    <property type="match status" value="1"/>
</dbReference>
<evidence type="ECO:0000256" key="4">
    <source>
        <dbReference type="SAM" id="MobiDB-lite"/>
    </source>
</evidence>
<dbReference type="SUPFAM" id="SSF52402">
    <property type="entry name" value="Adenine nucleotide alpha hydrolases-like"/>
    <property type="match status" value="1"/>
</dbReference>
<evidence type="ECO:0000256" key="2">
    <source>
        <dbReference type="ARBA" id="ARBA00022694"/>
    </source>
</evidence>
<sequence length="523" mass="58425">MSCDNPAASVKEDEMLRRPKFDKSRDCVKCKENRGNIVVRHAVFCKACFFPFVTAKFKRALDPYINEKPDASRRKTLKASGNLLLGFSGGLGSTVLLDIVNESYLSRTSSTRGGKNHPRNDQVWDKIYVCYVETSSAISGNEKDRTEEVRSVLKQYENIDLILLRIEDAFDPGWWAHNGGDAVNMNLGLDMSNEDLSISTRSDLQSTTPVEALRLYLSSLPTPTAIATSIQVLVRRLLLQTAQAIGSSHLLLGTSLTSLSIAHISSVAQGGGFFVREEAQEEWAPFAPSSSLAEEQTGNRRVRIIRPLKDVGMKECGVWAWWRGLHVVGRIRYLGGKHGIGSLTRDFIIGLEADYPSTVSSIARTCAKVTTKEEPGGRCAICDRPSERDVEGWKSRISIRDYSELVDSDLPPHLRDRQPSTTNRPRTDTDIHQHKLTPRLCYSCHTTLLSKSSRGPPLVFTNGTSRSDDLVPLPVWVIARLQTTTDSLIKEEQIMENEEIWHSVKMDQTSMKETIGRFLLTDD</sequence>
<accession>A0A0C2X0K8</accession>
<comment type="pathway">
    <text evidence="3">tRNA modification; 5-methoxycarbonylmethyl-2-thiouridine-tRNA biosynthesis.</text>
</comment>
<dbReference type="PANTHER" id="PTHR20882">
    <property type="entry name" value="CYTOPLASMIC TRNA 2-THIOLATION PROTEIN 2"/>
    <property type="match status" value="1"/>
</dbReference>
<dbReference type="UniPathway" id="UPA00988"/>
<dbReference type="InterPro" id="IPR019407">
    <property type="entry name" value="CTU2"/>
</dbReference>
<dbReference type="EMBL" id="KN818231">
    <property type="protein sequence ID" value="KIL67622.1"/>
    <property type="molecule type" value="Genomic_DNA"/>
</dbReference>
<dbReference type="GO" id="GO:0032447">
    <property type="term" value="P:protein urmylation"/>
    <property type="evidence" value="ECO:0007669"/>
    <property type="project" value="UniProtKB-UniRule"/>
</dbReference>
<gene>
    <name evidence="3" type="primary">NCS2</name>
    <name evidence="3" type="synonym">CTU2</name>
    <name evidence="5" type="ORF">M378DRAFT_73256</name>
</gene>
<dbReference type="OrthoDB" id="25129at2759"/>
<dbReference type="AlphaFoldDB" id="A0A0C2X0K8"/>
<name>A0A0C2X0K8_AMAMK</name>
<keyword evidence="1 3" id="KW-0963">Cytoplasm</keyword>
<evidence type="ECO:0000256" key="3">
    <source>
        <dbReference type="HAMAP-Rule" id="MF_03054"/>
    </source>
</evidence>
<dbReference type="GO" id="GO:0005829">
    <property type="term" value="C:cytosol"/>
    <property type="evidence" value="ECO:0007669"/>
    <property type="project" value="TreeGrafter"/>
</dbReference>
<comment type="subcellular location">
    <subcellularLocation>
        <location evidence="3">Cytoplasm</location>
    </subcellularLocation>
</comment>
<keyword evidence="2 3" id="KW-0819">tRNA processing</keyword>
<comment type="similarity">
    <text evidence="3">Belongs to the CTU2/NCS2 family.</text>
</comment>
<feature type="region of interest" description="Disordered" evidence="4">
    <location>
        <begin position="408"/>
        <end position="430"/>
    </location>
</feature>
<dbReference type="GO" id="GO:0002143">
    <property type="term" value="P:tRNA wobble position uridine thiolation"/>
    <property type="evidence" value="ECO:0007669"/>
    <property type="project" value="TreeGrafter"/>
</dbReference>
<dbReference type="Proteomes" id="UP000054549">
    <property type="component" value="Unassembled WGS sequence"/>
</dbReference>
<dbReference type="GO" id="GO:0016783">
    <property type="term" value="F:sulfurtransferase activity"/>
    <property type="evidence" value="ECO:0007669"/>
    <property type="project" value="TreeGrafter"/>
</dbReference>
<evidence type="ECO:0000313" key="5">
    <source>
        <dbReference type="EMBL" id="KIL67622.1"/>
    </source>
</evidence>
<reference evidence="5 6" key="1">
    <citation type="submission" date="2014-04" db="EMBL/GenBank/DDBJ databases">
        <title>Evolutionary Origins and Diversification of the Mycorrhizal Mutualists.</title>
        <authorList>
            <consortium name="DOE Joint Genome Institute"/>
            <consortium name="Mycorrhizal Genomics Consortium"/>
            <person name="Kohler A."/>
            <person name="Kuo A."/>
            <person name="Nagy L.G."/>
            <person name="Floudas D."/>
            <person name="Copeland A."/>
            <person name="Barry K.W."/>
            <person name="Cichocki N."/>
            <person name="Veneault-Fourrey C."/>
            <person name="LaButti K."/>
            <person name="Lindquist E.A."/>
            <person name="Lipzen A."/>
            <person name="Lundell T."/>
            <person name="Morin E."/>
            <person name="Murat C."/>
            <person name="Riley R."/>
            <person name="Ohm R."/>
            <person name="Sun H."/>
            <person name="Tunlid A."/>
            <person name="Henrissat B."/>
            <person name="Grigoriev I.V."/>
            <person name="Hibbett D.S."/>
            <person name="Martin F."/>
        </authorList>
    </citation>
    <scope>NUCLEOTIDE SEQUENCE [LARGE SCALE GENOMIC DNA]</scope>
    <source>
        <strain evidence="5 6">Koide BX008</strain>
    </source>
</reference>
<proteinExistence type="inferred from homology"/>
<dbReference type="HOGENOM" id="CLU_024534_4_0_1"/>
<dbReference type="GO" id="GO:0000049">
    <property type="term" value="F:tRNA binding"/>
    <property type="evidence" value="ECO:0007669"/>
    <property type="project" value="InterPro"/>
</dbReference>
<keyword evidence="6" id="KW-1185">Reference proteome</keyword>
<dbReference type="GO" id="GO:0016779">
    <property type="term" value="F:nucleotidyltransferase activity"/>
    <property type="evidence" value="ECO:0007669"/>
    <property type="project" value="UniProtKB-UniRule"/>
</dbReference>
<dbReference type="HAMAP" id="MF_03054">
    <property type="entry name" value="CTU2"/>
    <property type="match status" value="1"/>
</dbReference>
<dbReference type="InterPro" id="IPR014729">
    <property type="entry name" value="Rossmann-like_a/b/a_fold"/>
</dbReference>
<organism evidence="5 6">
    <name type="scientific">Amanita muscaria (strain Koide BX008)</name>
    <dbReference type="NCBI Taxonomy" id="946122"/>
    <lineage>
        <taxon>Eukaryota</taxon>
        <taxon>Fungi</taxon>
        <taxon>Dikarya</taxon>
        <taxon>Basidiomycota</taxon>
        <taxon>Agaricomycotina</taxon>
        <taxon>Agaricomycetes</taxon>
        <taxon>Agaricomycetidae</taxon>
        <taxon>Agaricales</taxon>
        <taxon>Pluteineae</taxon>
        <taxon>Amanitaceae</taxon>
        <taxon>Amanita</taxon>
    </lineage>
</organism>
<dbReference type="Gene3D" id="3.40.50.620">
    <property type="entry name" value="HUPs"/>
    <property type="match status" value="1"/>
</dbReference>